<feature type="transmembrane region" description="Helical" evidence="2">
    <location>
        <begin position="279"/>
        <end position="303"/>
    </location>
</feature>
<dbReference type="InterPro" id="IPR038872">
    <property type="entry name" value="Put_GTT3"/>
</dbReference>
<keyword evidence="2" id="KW-0472">Membrane</keyword>
<keyword evidence="4" id="KW-1185">Reference proteome</keyword>
<gene>
    <name evidence="3" type="ORF">T310_3317</name>
</gene>
<sequence>MSAAMPYLRSLRKVDLVTLAEVSDLKDYEDLKKADLEVALDEHLRANSSIFSGDKRLAEYYRRLSQPGRVSSPVKKEPKTDTTAPGDETKRPSRRRQTKAETDATDDSDTADKTPASTSVAPSRTPARSPLSFASSLPPSPAIVTEAIDRQTTIVRKSLSDAWTASGVSERSDALRATLSSVKSIDTVIIALEGLGLLRELVPLRFLTTVPALDALRLPEFGIKVPDLFVLLSGSFWAPASLWALTSLVLPLTFAYFFNLSHRAQAGTHAYGTRRSTSATAAATSFDPLVYNIAKALVAYLVYANNFTFWDIYSPLSVERVNVAIPGQWPGLVTGAVIGVVASLYEAILKK</sequence>
<name>A0A0F4YX32_RASE3</name>
<dbReference type="STRING" id="1408163.A0A0F4YX32"/>
<dbReference type="RefSeq" id="XP_013329247.1">
    <property type="nucleotide sequence ID" value="XM_013473793.1"/>
</dbReference>
<dbReference type="Proteomes" id="UP000053958">
    <property type="component" value="Unassembled WGS sequence"/>
</dbReference>
<dbReference type="GO" id="GO:0016020">
    <property type="term" value="C:membrane"/>
    <property type="evidence" value="ECO:0007669"/>
    <property type="project" value="TreeGrafter"/>
</dbReference>
<reference evidence="3 4" key="1">
    <citation type="submission" date="2015-04" db="EMBL/GenBank/DDBJ databases">
        <authorList>
            <person name="Heijne W.H."/>
            <person name="Fedorova N.D."/>
            <person name="Nierman W.C."/>
            <person name="Vollebregt A.W."/>
            <person name="Zhao Z."/>
            <person name="Wu L."/>
            <person name="Kumar M."/>
            <person name="Stam H."/>
            <person name="van den Berg M.A."/>
            <person name="Pel H.J."/>
        </authorList>
    </citation>
    <scope>NUCLEOTIDE SEQUENCE [LARGE SCALE GENOMIC DNA]</scope>
    <source>
        <strain evidence="3 4">CBS 393.64</strain>
    </source>
</reference>
<dbReference type="OrthoDB" id="4034134at2759"/>
<accession>A0A0F4YX32</accession>
<evidence type="ECO:0000256" key="2">
    <source>
        <dbReference type="SAM" id="Phobius"/>
    </source>
</evidence>
<dbReference type="AlphaFoldDB" id="A0A0F4YX32"/>
<evidence type="ECO:0000313" key="4">
    <source>
        <dbReference type="Proteomes" id="UP000053958"/>
    </source>
</evidence>
<feature type="transmembrane region" description="Helical" evidence="2">
    <location>
        <begin position="323"/>
        <end position="345"/>
    </location>
</feature>
<proteinExistence type="predicted"/>
<evidence type="ECO:0000256" key="1">
    <source>
        <dbReference type="SAM" id="MobiDB-lite"/>
    </source>
</evidence>
<dbReference type="PANTHER" id="PTHR41807:SF1">
    <property type="entry name" value="GLUTATHIONE TRANSFERASE 3"/>
    <property type="match status" value="1"/>
</dbReference>
<keyword evidence="2" id="KW-1133">Transmembrane helix</keyword>
<comment type="caution">
    <text evidence="3">The sequence shown here is derived from an EMBL/GenBank/DDBJ whole genome shotgun (WGS) entry which is preliminary data.</text>
</comment>
<dbReference type="PANTHER" id="PTHR41807">
    <property type="entry name" value="GLUTATHIONE TRANSFERASE 3"/>
    <property type="match status" value="1"/>
</dbReference>
<protein>
    <submittedName>
        <fullName evidence="3">Uncharacterized protein</fullName>
    </submittedName>
</protein>
<evidence type="ECO:0000313" key="3">
    <source>
        <dbReference type="EMBL" id="KKA22635.1"/>
    </source>
</evidence>
<keyword evidence="2" id="KW-0812">Transmembrane</keyword>
<organism evidence="3 4">
    <name type="scientific">Rasamsonia emersonii (strain ATCC 16479 / CBS 393.64 / IMI 116815)</name>
    <dbReference type="NCBI Taxonomy" id="1408163"/>
    <lineage>
        <taxon>Eukaryota</taxon>
        <taxon>Fungi</taxon>
        <taxon>Dikarya</taxon>
        <taxon>Ascomycota</taxon>
        <taxon>Pezizomycotina</taxon>
        <taxon>Eurotiomycetes</taxon>
        <taxon>Eurotiomycetidae</taxon>
        <taxon>Eurotiales</taxon>
        <taxon>Trichocomaceae</taxon>
        <taxon>Rasamsonia</taxon>
    </lineage>
</organism>
<dbReference type="GeneID" id="25315667"/>
<feature type="transmembrane region" description="Helical" evidence="2">
    <location>
        <begin position="236"/>
        <end position="258"/>
    </location>
</feature>
<feature type="compositionally biased region" description="Low complexity" evidence="1">
    <location>
        <begin position="126"/>
        <end position="136"/>
    </location>
</feature>
<dbReference type="EMBL" id="LASV01000133">
    <property type="protein sequence ID" value="KKA22635.1"/>
    <property type="molecule type" value="Genomic_DNA"/>
</dbReference>
<feature type="region of interest" description="Disordered" evidence="1">
    <location>
        <begin position="67"/>
        <end position="136"/>
    </location>
</feature>